<dbReference type="AlphaFoldDB" id="A0A8M1GIF3"/>
<feature type="region of interest" description="Disordered" evidence="6">
    <location>
        <begin position="1"/>
        <end position="21"/>
    </location>
</feature>
<evidence type="ECO:0000256" key="6">
    <source>
        <dbReference type="SAM" id="MobiDB-lite"/>
    </source>
</evidence>
<keyword evidence="3 8" id="KW-0812">Transmembrane</keyword>
<evidence type="ECO:0000256" key="2">
    <source>
        <dbReference type="ARBA" id="ARBA00009583"/>
    </source>
</evidence>
<dbReference type="PANTHER" id="PTHR31893">
    <property type="entry name" value="TRANSMEMBRANE PROTEIN 151 HOMOLOG"/>
    <property type="match status" value="1"/>
</dbReference>
<keyword evidence="4" id="KW-1133">Transmembrane helix</keyword>
<dbReference type="GO" id="GO:0016020">
    <property type="term" value="C:membrane"/>
    <property type="evidence" value="ECO:0007669"/>
    <property type="project" value="UniProtKB-SubCell"/>
</dbReference>
<keyword evidence="5" id="KW-0472">Membrane</keyword>
<evidence type="ECO:0000256" key="5">
    <source>
        <dbReference type="ARBA" id="ARBA00023136"/>
    </source>
</evidence>
<accession>A0A8M1GIF3</accession>
<feature type="region of interest" description="Disordered" evidence="6">
    <location>
        <begin position="641"/>
        <end position="695"/>
    </location>
</feature>
<gene>
    <name evidence="8" type="primary">TMEM151A</name>
</gene>
<reference evidence="8" key="1">
    <citation type="submission" date="2025-08" db="UniProtKB">
        <authorList>
            <consortium name="RefSeq"/>
        </authorList>
    </citation>
    <scope>IDENTIFICATION</scope>
    <source>
        <tissue evidence="8">Whole blood</tissue>
    </source>
</reference>
<dbReference type="OrthoDB" id="190434at2759"/>
<keyword evidence="7" id="KW-1185">Reference proteome</keyword>
<dbReference type="GeneID" id="103679593"/>
<evidence type="ECO:0000256" key="3">
    <source>
        <dbReference type="ARBA" id="ARBA00022692"/>
    </source>
</evidence>
<dbReference type="CTD" id="256472"/>
<evidence type="ECO:0000256" key="1">
    <source>
        <dbReference type="ARBA" id="ARBA00004141"/>
    </source>
</evidence>
<dbReference type="InterPro" id="IPR026767">
    <property type="entry name" value="Tmem151"/>
</dbReference>
<proteinExistence type="inferred from homology"/>
<sequence>MPEGGGGDSGEVPAFVPDGEPLREEQRPLKQSLGSSLCRESHWKCLLLTLLIHACGAVVAWCRLATVPRLVLGPEAALARGAGGPPPTYPASPCSDGYLYIPLAFVSLLYLLYLAECWHCHVRSCQAPRTDANTVLALIRRLQQAPPCVWWKATSYHYVRRTRQITRYRNGDAYTTTQVYHERADSRTARGEFDYSAHGVRDVSKELVGLADHAATRLRFTKCFSFGSAEAEASYLTQRARFFSANEGLDDYLEAREGMHLKDVDFRESLMVFADPRSPPWYQRPLKQSLGSSLCRESHWKCLLLTLLIHACGAVVAWCRLATVPRLVLGPEAALARGAGGPPPTYPASPCSDGYLYIPLAFVSLLYLLYLAECWHCHVRSCQAPRTDANTVLALIRRLQQAPPCVWWKATSYHYVRRTRQITRYRNGDAYTTTQVYHERADSRTARGEFDYSAHGVRDVSKELVGLADHAATRLRFTKCFSFGSAEAEASYLTQRARFFSANEGLDDYLEAREGMHLKDVDFRESLMVFADPRSPPWYARAWVFWLVSAATLSWPLRVVAAYGTAHVHYQVEKLFGASSPPPGAVPSGPPLSRVATVDFTELEWHICSNRQLVPSYSEAVVMGAGSGAYLRGCQRCRRSLSSNSLPPARPSGPRLPFSRSRLSLGAGGRATPGVFRSLSGGPLGRRGEDTEPLESPPCYEDALYFPVLIVHGDSGCQGDGQGAL</sequence>
<organism evidence="7 8">
    <name type="scientific">Ursus maritimus</name>
    <name type="common">Polar bear</name>
    <name type="synonym">Thalarctos maritimus</name>
    <dbReference type="NCBI Taxonomy" id="29073"/>
    <lineage>
        <taxon>Eukaryota</taxon>
        <taxon>Metazoa</taxon>
        <taxon>Chordata</taxon>
        <taxon>Craniata</taxon>
        <taxon>Vertebrata</taxon>
        <taxon>Euteleostomi</taxon>
        <taxon>Mammalia</taxon>
        <taxon>Eutheria</taxon>
        <taxon>Laurasiatheria</taxon>
        <taxon>Carnivora</taxon>
        <taxon>Caniformia</taxon>
        <taxon>Ursidae</taxon>
        <taxon>Ursus</taxon>
    </lineage>
</organism>
<dbReference type="Pfam" id="PF14857">
    <property type="entry name" value="TMEM151"/>
    <property type="match status" value="1"/>
</dbReference>
<name>A0A8M1GIF3_URSMA</name>
<dbReference type="Proteomes" id="UP000261680">
    <property type="component" value="Unplaced"/>
</dbReference>
<dbReference type="KEGG" id="umr:103679593"/>
<comment type="subcellular location">
    <subcellularLocation>
        <location evidence="1">Membrane</location>
        <topology evidence="1">Multi-pass membrane protein</topology>
    </subcellularLocation>
</comment>
<dbReference type="RefSeq" id="XP_040494715.1">
    <property type="nucleotide sequence ID" value="XM_040638781.1"/>
</dbReference>
<evidence type="ECO:0000313" key="7">
    <source>
        <dbReference type="Proteomes" id="UP000261680"/>
    </source>
</evidence>
<comment type="similarity">
    <text evidence="2">Belongs to the TMEM151 family.</text>
</comment>
<evidence type="ECO:0000256" key="4">
    <source>
        <dbReference type="ARBA" id="ARBA00022989"/>
    </source>
</evidence>
<dbReference type="PANTHER" id="PTHR31893:SF3">
    <property type="entry name" value="TRANSMEMBRANE PROTEIN 151A"/>
    <property type="match status" value="1"/>
</dbReference>
<protein>
    <submittedName>
        <fullName evidence="8">Transmembrane protein 151A</fullName>
    </submittedName>
</protein>
<evidence type="ECO:0000313" key="8">
    <source>
        <dbReference type="RefSeq" id="XP_040494715.1"/>
    </source>
</evidence>